<dbReference type="AlphaFoldDB" id="A0A7M3T5R3"/>
<dbReference type="InterPro" id="IPR036388">
    <property type="entry name" value="WH-like_DNA-bd_sf"/>
</dbReference>
<dbReference type="Pfam" id="PF12802">
    <property type="entry name" value="MarR_2"/>
    <property type="match status" value="1"/>
</dbReference>
<dbReference type="SMART" id="SM00347">
    <property type="entry name" value="HTH_MARR"/>
    <property type="match status" value="1"/>
</dbReference>
<gene>
    <name evidence="2" type="ORF">G5B40_18975</name>
</gene>
<evidence type="ECO:0000313" key="3">
    <source>
        <dbReference type="Proteomes" id="UP000503336"/>
    </source>
</evidence>
<dbReference type="InterPro" id="IPR000835">
    <property type="entry name" value="HTH_MarR-typ"/>
</dbReference>
<dbReference type="EMBL" id="CP049056">
    <property type="protein sequence ID" value="QIE57344.1"/>
    <property type="molecule type" value="Genomic_DNA"/>
</dbReference>
<dbReference type="GO" id="GO:0006950">
    <property type="term" value="P:response to stress"/>
    <property type="evidence" value="ECO:0007669"/>
    <property type="project" value="TreeGrafter"/>
</dbReference>
<dbReference type="SUPFAM" id="SSF46785">
    <property type="entry name" value="Winged helix' DNA-binding domain"/>
    <property type="match status" value="1"/>
</dbReference>
<dbReference type="InterPro" id="IPR039422">
    <property type="entry name" value="MarR/SlyA-like"/>
</dbReference>
<dbReference type="PANTHER" id="PTHR33164">
    <property type="entry name" value="TRANSCRIPTIONAL REGULATOR, MARR FAMILY"/>
    <property type="match status" value="1"/>
</dbReference>
<proteinExistence type="predicted"/>
<dbReference type="Proteomes" id="UP000503336">
    <property type="component" value="Chromosome"/>
</dbReference>
<reference evidence="2 3" key="1">
    <citation type="submission" date="2020-02" db="EMBL/GenBank/DDBJ databases">
        <title>complete genome sequence of Rhodobacteraceae bacterium.</title>
        <authorList>
            <person name="Park J."/>
            <person name="Kim Y.-S."/>
            <person name="Kim K.-H."/>
        </authorList>
    </citation>
    <scope>NUCLEOTIDE SEQUENCE [LARGE SCALE GENOMIC DNA]</scope>
    <source>
        <strain evidence="2 3">RR4-56</strain>
    </source>
</reference>
<name>A0A7M3T5R3_9RHOB</name>
<accession>A0A7M3T5R3</accession>
<evidence type="ECO:0000259" key="1">
    <source>
        <dbReference type="PROSITE" id="PS50995"/>
    </source>
</evidence>
<dbReference type="PANTHER" id="PTHR33164:SF43">
    <property type="entry name" value="HTH-TYPE TRANSCRIPTIONAL REPRESSOR YETL"/>
    <property type="match status" value="1"/>
</dbReference>
<dbReference type="PROSITE" id="PS50995">
    <property type="entry name" value="HTH_MARR_2"/>
    <property type="match status" value="1"/>
</dbReference>
<evidence type="ECO:0000313" key="2">
    <source>
        <dbReference type="EMBL" id="QIE57344.1"/>
    </source>
</evidence>
<dbReference type="GO" id="GO:0003700">
    <property type="term" value="F:DNA-binding transcription factor activity"/>
    <property type="evidence" value="ECO:0007669"/>
    <property type="project" value="InterPro"/>
</dbReference>
<protein>
    <submittedName>
        <fullName evidence="2">MarR family transcriptional regulator</fullName>
    </submittedName>
</protein>
<dbReference type="KEGG" id="hdh:G5B40_18975"/>
<feature type="domain" description="HTH marR-type" evidence="1">
    <location>
        <begin position="8"/>
        <end position="141"/>
    </location>
</feature>
<dbReference type="Gene3D" id="1.10.10.10">
    <property type="entry name" value="Winged helix-like DNA-binding domain superfamily/Winged helix DNA-binding domain"/>
    <property type="match status" value="1"/>
</dbReference>
<sequence>MAGGFELDRFLPYRLSALSSRVSREFSVIYRDMLGISNAEWRVLAHLSASGAVSVRDIHLRAGLEKSKASRAAARLEGTGLVEKKADERDGRLVALTLTEAGEAAMAELIPLARAYEAELLARLDAEDRAAFDRIVSRLGGP</sequence>
<keyword evidence="3" id="KW-1185">Reference proteome</keyword>
<dbReference type="PRINTS" id="PR00598">
    <property type="entry name" value="HTHMARR"/>
</dbReference>
<organism evidence="2 3">
    <name type="scientific">Pikeienuella piscinae</name>
    <dbReference type="NCBI Taxonomy" id="2748098"/>
    <lineage>
        <taxon>Bacteria</taxon>
        <taxon>Pseudomonadati</taxon>
        <taxon>Pseudomonadota</taxon>
        <taxon>Alphaproteobacteria</taxon>
        <taxon>Rhodobacterales</taxon>
        <taxon>Paracoccaceae</taxon>
        <taxon>Pikeienuella</taxon>
    </lineage>
</organism>
<dbReference type="InterPro" id="IPR036390">
    <property type="entry name" value="WH_DNA-bd_sf"/>
</dbReference>